<feature type="region of interest" description="Disordered" evidence="1">
    <location>
        <begin position="114"/>
        <end position="140"/>
    </location>
</feature>
<dbReference type="RefSeq" id="XP_033689849.1">
    <property type="nucleotide sequence ID" value="XM_033827892.1"/>
</dbReference>
<dbReference type="EMBL" id="ML987190">
    <property type="protein sequence ID" value="KAF2254845.1"/>
    <property type="molecule type" value="Genomic_DNA"/>
</dbReference>
<organism evidence="3 4">
    <name type="scientific">Trematosphaeria pertusa</name>
    <dbReference type="NCBI Taxonomy" id="390896"/>
    <lineage>
        <taxon>Eukaryota</taxon>
        <taxon>Fungi</taxon>
        <taxon>Dikarya</taxon>
        <taxon>Ascomycota</taxon>
        <taxon>Pezizomycotina</taxon>
        <taxon>Dothideomycetes</taxon>
        <taxon>Pleosporomycetidae</taxon>
        <taxon>Pleosporales</taxon>
        <taxon>Massarineae</taxon>
        <taxon>Trematosphaeriaceae</taxon>
        <taxon>Trematosphaeria</taxon>
    </lineage>
</organism>
<dbReference type="InterPro" id="IPR011333">
    <property type="entry name" value="SKP1/BTB/POZ_sf"/>
</dbReference>
<dbReference type="Proteomes" id="UP000800094">
    <property type="component" value="Unassembled WGS sequence"/>
</dbReference>
<keyword evidence="4" id="KW-1185">Reference proteome</keyword>
<accession>A0A6A6IWB8</accession>
<dbReference type="PANTHER" id="PTHR47843">
    <property type="entry name" value="BTB DOMAIN-CONTAINING PROTEIN-RELATED"/>
    <property type="match status" value="1"/>
</dbReference>
<dbReference type="SUPFAM" id="SSF54695">
    <property type="entry name" value="POZ domain"/>
    <property type="match status" value="1"/>
</dbReference>
<evidence type="ECO:0000313" key="4">
    <source>
        <dbReference type="Proteomes" id="UP000800094"/>
    </source>
</evidence>
<proteinExistence type="predicted"/>
<sequence>MAPTFEKIIQSGQFTFFVGHEKKPIIVHSVALASVSDPIGSMMNGEWGEAETRCAAIADVRVDDFIRFCEYAYRGDYTVPKCQSEDVSVLNGESSSHQAQQSKQKVYFGFEFAPEPAPEPEPEPEPAPEVAPVEPVPEEPPQNVAIPEEAAADVAPDDPWSFGTVTGKKKKKGKKDVFWDFAPPLPSSNKSALRTQLHGREYLIDGDPKAKILKQFRPKCNTTANQDFKPVFLAHARLYSFANEKLVAPLKSLTLHKLHRTLMDFKLYANRVNDILELARYAYNNNHTSDRNLDGTIDDLRKLVVEYIACEIDTIGKTGEFFELMEDGGEFVGDFWGVARKHLL</sequence>
<evidence type="ECO:0000256" key="1">
    <source>
        <dbReference type="SAM" id="MobiDB-lite"/>
    </source>
</evidence>
<dbReference type="InterPro" id="IPR000210">
    <property type="entry name" value="BTB/POZ_dom"/>
</dbReference>
<evidence type="ECO:0000259" key="2">
    <source>
        <dbReference type="PROSITE" id="PS50097"/>
    </source>
</evidence>
<dbReference type="GeneID" id="54581222"/>
<dbReference type="OrthoDB" id="9997739at2759"/>
<protein>
    <recommendedName>
        <fullName evidence="2">BTB domain-containing protein</fullName>
    </recommendedName>
</protein>
<name>A0A6A6IWB8_9PLEO</name>
<evidence type="ECO:0000313" key="3">
    <source>
        <dbReference type="EMBL" id="KAF2254845.1"/>
    </source>
</evidence>
<reference evidence="3" key="1">
    <citation type="journal article" date="2020" name="Stud. Mycol.">
        <title>101 Dothideomycetes genomes: a test case for predicting lifestyles and emergence of pathogens.</title>
        <authorList>
            <person name="Haridas S."/>
            <person name="Albert R."/>
            <person name="Binder M."/>
            <person name="Bloem J."/>
            <person name="Labutti K."/>
            <person name="Salamov A."/>
            <person name="Andreopoulos B."/>
            <person name="Baker S."/>
            <person name="Barry K."/>
            <person name="Bills G."/>
            <person name="Bluhm B."/>
            <person name="Cannon C."/>
            <person name="Castanera R."/>
            <person name="Culley D."/>
            <person name="Daum C."/>
            <person name="Ezra D."/>
            <person name="Gonzalez J."/>
            <person name="Henrissat B."/>
            <person name="Kuo A."/>
            <person name="Liang C."/>
            <person name="Lipzen A."/>
            <person name="Lutzoni F."/>
            <person name="Magnuson J."/>
            <person name="Mondo S."/>
            <person name="Nolan M."/>
            <person name="Ohm R."/>
            <person name="Pangilinan J."/>
            <person name="Park H.-J."/>
            <person name="Ramirez L."/>
            <person name="Alfaro M."/>
            <person name="Sun H."/>
            <person name="Tritt A."/>
            <person name="Yoshinaga Y."/>
            <person name="Zwiers L.-H."/>
            <person name="Turgeon B."/>
            <person name="Goodwin S."/>
            <person name="Spatafora J."/>
            <person name="Crous P."/>
            <person name="Grigoriev I."/>
        </authorList>
    </citation>
    <scope>NUCLEOTIDE SEQUENCE</scope>
    <source>
        <strain evidence="3">CBS 122368</strain>
    </source>
</reference>
<feature type="domain" description="BTB" evidence="2">
    <location>
        <begin position="12"/>
        <end position="81"/>
    </location>
</feature>
<dbReference type="AlphaFoldDB" id="A0A6A6IWB8"/>
<gene>
    <name evidence="3" type="ORF">BU26DRAFT_514673</name>
</gene>
<dbReference type="Gene3D" id="3.30.710.10">
    <property type="entry name" value="Potassium Channel Kv1.1, Chain A"/>
    <property type="match status" value="1"/>
</dbReference>
<feature type="compositionally biased region" description="Pro residues" evidence="1">
    <location>
        <begin position="127"/>
        <end position="140"/>
    </location>
</feature>
<dbReference type="PROSITE" id="PS50097">
    <property type="entry name" value="BTB"/>
    <property type="match status" value="1"/>
</dbReference>